<dbReference type="RefSeq" id="WP_144228816.1">
    <property type="nucleotide sequence ID" value="NZ_CBCRVV010000024.1"/>
</dbReference>
<dbReference type="AlphaFoldDB" id="A0A556QPB3"/>
<feature type="domain" description="FecR protein" evidence="3">
    <location>
        <begin position="61"/>
        <end position="165"/>
    </location>
</feature>
<dbReference type="EMBL" id="VMBG01000001">
    <property type="protein sequence ID" value="TSJ78475.1"/>
    <property type="molecule type" value="Genomic_DNA"/>
</dbReference>
<proteinExistence type="predicted"/>
<evidence type="ECO:0000313" key="4">
    <source>
        <dbReference type="EMBL" id="TSJ78475.1"/>
    </source>
</evidence>
<feature type="chain" id="PRO_5022177216" description="FecR protein domain-containing protein" evidence="2">
    <location>
        <begin position="24"/>
        <end position="228"/>
    </location>
</feature>
<evidence type="ECO:0000256" key="1">
    <source>
        <dbReference type="SAM" id="MobiDB-lite"/>
    </source>
</evidence>
<keyword evidence="2" id="KW-0732">Signal</keyword>
<name>A0A556QPB3_9BACT</name>
<dbReference type="Pfam" id="PF04773">
    <property type="entry name" value="FecR"/>
    <property type="match status" value="1"/>
</dbReference>
<organism evidence="4 5">
    <name type="scientific">Rariglobus hedericola</name>
    <dbReference type="NCBI Taxonomy" id="2597822"/>
    <lineage>
        <taxon>Bacteria</taxon>
        <taxon>Pseudomonadati</taxon>
        <taxon>Verrucomicrobiota</taxon>
        <taxon>Opitutia</taxon>
        <taxon>Opitutales</taxon>
        <taxon>Opitutaceae</taxon>
        <taxon>Rariglobus</taxon>
    </lineage>
</organism>
<dbReference type="PANTHER" id="PTHR38731">
    <property type="entry name" value="LIPL45-RELATED LIPOPROTEIN-RELATED"/>
    <property type="match status" value="1"/>
</dbReference>
<dbReference type="Gene3D" id="2.60.120.1440">
    <property type="match status" value="1"/>
</dbReference>
<keyword evidence="5" id="KW-1185">Reference proteome</keyword>
<evidence type="ECO:0000256" key="2">
    <source>
        <dbReference type="SAM" id="SignalP"/>
    </source>
</evidence>
<feature type="signal peptide" evidence="2">
    <location>
        <begin position="1"/>
        <end position="23"/>
    </location>
</feature>
<dbReference type="Proteomes" id="UP000315648">
    <property type="component" value="Unassembled WGS sequence"/>
</dbReference>
<gene>
    <name evidence="4" type="ORF">FPL22_04015</name>
</gene>
<dbReference type="PANTHER" id="PTHR38731:SF3">
    <property type="entry name" value="BLL6125 PROTEIN"/>
    <property type="match status" value="1"/>
</dbReference>
<feature type="region of interest" description="Disordered" evidence="1">
    <location>
        <begin position="185"/>
        <end position="228"/>
    </location>
</feature>
<evidence type="ECO:0000259" key="3">
    <source>
        <dbReference type="Pfam" id="PF04773"/>
    </source>
</evidence>
<comment type="caution">
    <text evidence="4">The sequence shown here is derived from an EMBL/GenBank/DDBJ whole genome shotgun (WGS) entry which is preliminary data.</text>
</comment>
<evidence type="ECO:0000313" key="5">
    <source>
        <dbReference type="Proteomes" id="UP000315648"/>
    </source>
</evidence>
<protein>
    <recommendedName>
        <fullName evidence="3">FecR protein domain-containing protein</fullName>
    </recommendedName>
</protein>
<dbReference type="InterPro" id="IPR006860">
    <property type="entry name" value="FecR"/>
</dbReference>
<reference evidence="4 5" key="1">
    <citation type="submission" date="2019-07" db="EMBL/GenBank/DDBJ databases">
        <title>Description of 53C-WASEF.</title>
        <authorList>
            <person name="Pitt A."/>
            <person name="Hahn M.W."/>
        </authorList>
    </citation>
    <scope>NUCLEOTIDE SEQUENCE [LARGE SCALE GENOMIC DNA]</scope>
    <source>
        <strain evidence="4 5">53C-WASEF</strain>
    </source>
</reference>
<feature type="compositionally biased region" description="Polar residues" evidence="1">
    <location>
        <begin position="212"/>
        <end position="228"/>
    </location>
</feature>
<sequence length="228" mass="22973">MKKSIYSLFIAAIVSLTAVCAQAAEAASEAVVLKVTGSPVATVGGQQSAIKVGDKLAQGTVITTSDTSEVELRAFSGSTTTIKPSTTAELSKLSLTTDGGAVTKQSAVIDLKVGNVVSKLDPSKKAINDYSIRTPKGVAAARGTVYVVTVSPSGVVTLKVTAGAVIFNTPSGQVTVLPGQQVTVQSDGSVGPVEASQAAEEGSTSETKDNNSDTNVIDPTIASPSSQT</sequence>
<accession>A0A556QPB3</accession>
<dbReference type="OrthoDB" id="200085at2"/>